<dbReference type="Proteomes" id="UP000244248">
    <property type="component" value="Unassembled WGS sequence"/>
</dbReference>
<feature type="signal peptide" evidence="2">
    <location>
        <begin position="1"/>
        <end position="24"/>
    </location>
</feature>
<keyword evidence="4" id="KW-1185">Reference proteome</keyword>
<keyword evidence="2" id="KW-0732">Signal</keyword>
<organism evidence="3 4">
    <name type="scientific">Stenotrophobium rhamnosiphilum</name>
    <dbReference type="NCBI Taxonomy" id="2029166"/>
    <lineage>
        <taxon>Bacteria</taxon>
        <taxon>Pseudomonadati</taxon>
        <taxon>Pseudomonadota</taxon>
        <taxon>Gammaproteobacteria</taxon>
        <taxon>Nevskiales</taxon>
        <taxon>Nevskiaceae</taxon>
        <taxon>Stenotrophobium</taxon>
    </lineage>
</organism>
<proteinExistence type="predicted"/>
<feature type="chain" id="PRO_5015735631" evidence="2">
    <location>
        <begin position="25"/>
        <end position="120"/>
    </location>
</feature>
<name>A0A2T5MDD7_9GAMM</name>
<evidence type="ECO:0000256" key="1">
    <source>
        <dbReference type="SAM" id="Phobius"/>
    </source>
</evidence>
<dbReference type="EMBL" id="QANS01000005">
    <property type="protein sequence ID" value="PTU30591.1"/>
    <property type="molecule type" value="Genomic_DNA"/>
</dbReference>
<evidence type="ECO:0000313" key="4">
    <source>
        <dbReference type="Proteomes" id="UP000244248"/>
    </source>
</evidence>
<keyword evidence="1" id="KW-0812">Transmembrane</keyword>
<comment type="caution">
    <text evidence="3">The sequence shown here is derived from an EMBL/GenBank/DDBJ whole genome shotgun (WGS) entry which is preliminary data.</text>
</comment>
<keyword evidence="1" id="KW-0472">Membrane</keyword>
<protein>
    <submittedName>
        <fullName evidence="3">Uncharacterized protein</fullName>
    </submittedName>
</protein>
<accession>A0A2T5MDD7</accession>
<gene>
    <name evidence="3" type="ORF">CJD38_13880</name>
</gene>
<evidence type="ECO:0000313" key="3">
    <source>
        <dbReference type="EMBL" id="PTU30591.1"/>
    </source>
</evidence>
<keyword evidence="1" id="KW-1133">Transmembrane helix</keyword>
<evidence type="ECO:0000256" key="2">
    <source>
        <dbReference type="SAM" id="SignalP"/>
    </source>
</evidence>
<sequence length="120" mass="12410">MPRTLLTFLLILSLIGCTSMQVSQGGKLPNTLGSLKPGDTVTVVTYAGTNIQLKVVSIDSRTLTGQSNEGSISIPVVQIKSVAKSHFSVGKSIGLVAGVAYAALAVLGVWAFYSLGKATK</sequence>
<dbReference type="PROSITE" id="PS51257">
    <property type="entry name" value="PROKAR_LIPOPROTEIN"/>
    <property type="match status" value="1"/>
</dbReference>
<dbReference type="AlphaFoldDB" id="A0A2T5MDD7"/>
<reference evidence="3 4" key="1">
    <citation type="submission" date="2018-04" db="EMBL/GenBank/DDBJ databases">
        <title>Novel species isolated from glacier.</title>
        <authorList>
            <person name="Liu Q."/>
            <person name="Xin Y.-H."/>
        </authorList>
    </citation>
    <scope>NUCLEOTIDE SEQUENCE [LARGE SCALE GENOMIC DNA]</scope>
    <source>
        <strain evidence="3 4">GT1R17</strain>
    </source>
</reference>
<feature type="transmembrane region" description="Helical" evidence="1">
    <location>
        <begin position="93"/>
        <end position="113"/>
    </location>
</feature>